<evidence type="ECO:0000256" key="4">
    <source>
        <dbReference type="ARBA" id="ARBA00035674"/>
    </source>
</evidence>
<dbReference type="AlphaFoldDB" id="A0A914VXE0"/>
<keyword evidence="7" id="KW-1185">Reference proteome</keyword>
<dbReference type="WBParaSite" id="PSAMB.scaffold258size60660.g3848.t1">
    <property type="protein sequence ID" value="PSAMB.scaffold258size60660.g3848.t1"/>
    <property type="gene ID" value="PSAMB.scaffold258size60660.g3848"/>
</dbReference>
<dbReference type="InterPro" id="IPR029063">
    <property type="entry name" value="SAM-dependent_MTases_sf"/>
</dbReference>
<evidence type="ECO:0000259" key="6">
    <source>
        <dbReference type="Pfam" id="PF13649"/>
    </source>
</evidence>
<dbReference type="Gene3D" id="3.40.50.12180">
    <property type="match status" value="1"/>
</dbReference>
<evidence type="ECO:0000256" key="3">
    <source>
        <dbReference type="ARBA" id="ARBA00022679"/>
    </source>
</evidence>
<comment type="pathway">
    <text evidence="1">Phospholipid metabolism; phosphatidylcholine biosynthesis.</text>
</comment>
<accession>A0A914VXE0</accession>
<comment type="catalytic activity">
    <reaction evidence="5">
        <text>phosphoethanolamine + S-adenosyl-L-methionine = N-methylethanolamine phosphate + S-adenosyl-L-homocysteine + H(+)</text>
        <dbReference type="Rhea" id="RHEA:20365"/>
        <dbReference type="ChEBI" id="CHEBI:15378"/>
        <dbReference type="ChEBI" id="CHEBI:57781"/>
        <dbReference type="ChEBI" id="CHEBI:57856"/>
        <dbReference type="ChEBI" id="CHEBI:58190"/>
        <dbReference type="ChEBI" id="CHEBI:59789"/>
        <dbReference type="EC" id="2.1.1.103"/>
    </reaction>
    <physiologicalReaction direction="left-to-right" evidence="5">
        <dbReference type="Rhea" id="RHEA:20366"/>
    </physiologicalReaction>
</comment>
<dbReference type="PANTHER" id="PTHR44307:SF18">
    <property type="entry name" value="PHOSPHOETHANOLAMINE N-METHYLTRANSFERASE 1"/>
    <property type="match status" value="1"/>
</dbReference>
<name>A0A914VXE0_9BILA</name>
<keyword evidence="3" id="KW-0808">Transferase</keyword>
<protein>
    <recommendedName>
        <fullName evidence="4">phosphoethanolamine N-methyltransferase</fullName>
        <ecNumber evidence="4">2.1.1.103</ecNumber>
    </recommendedName>
</protein>
<evidence type="ECO:0000313" key="7">
    <source>
        <dbReference type="Proteomes" id="UP000887566"/>
    </source>
</evidence>
<dbReference type="Pfam" id="PF13649">
    <property type="entry name" value="Methyltransf_25"/>
    <property type="match status" value="1"/>
</dbReference>
<evidence type="ECO:0000256" key="5">
    <source>
        <dbReference type="ARBA" id="ARBA00047622"/>
    </source>
</evidence>
<evidence type="ECO:0000256" key="1">
    <source>
        <dbReference type="ARBA" id="ARBA00004969"/>
    </source>
</evidence>
<proteinExistence type="predicted"/>
<dbReference type="Gene3D" id="3.40.50.150">
    <property type="entry name" value="Vaccinia Virus protein VP39"/>
    <property type="match status" value="1"/>
</dbReference>
<dbReference type="EC" id="2.1.1.103" evidence="4"/>
<reference evidence="8" key="1">
    <citation type="submission" date="2022-11" db="UniProtKB">
        <authorList>
            <consortium name="WormBaseParasite"/>
        </authorList>
    </citation>
    <scope>IDENTIFICATION</scope>
</reference>
<sequence>MPDVSASVMCRGNERDVFKSFWNKYSGITDNRSMMLNQNADEFEQSDRMDILSSLPDLRGKDVVDIGAGIGRFTTSMAQTARHVLSTDFIESFIAKNRERNEKLGNVSFQVGDAVNLKLEEESVDMVFTNWLMMYLQDEEVIQFLTNALRWLRPDGYLHLRESCSEPSTTKNKTGSMHKAMEPNPTSYRFSSQYINLLKTLRHRDGNNKLWRLDPLWACSVPTYVNHSGNWRQVHWLVRKVEATDDEQVVPSLENCMQLFSDTWRQKQFGVDKVTDDKKLSWTDRILSRAIDNANCNLSMGSTVITFNPRHLAYHVEVNAHLISEKYSCNVWAVETKPYYYRTSLTKANSSKDTRVRFTWTETLLRAVDYWNGRNAHFHAFVGCETFANAPDAFHSLKKILKADARVILLEPVSSVEDEERLRQAIAASGLKNVVLLDVTTDANAAIVEYEASVTEPIVEEAPVIKGSTNETRWFLVQAVV</sequence>
<evidence type="ECO:0000256" key="2">
    <source>
        <dbReference type="ARBA" id="ARBA00005189"/>
    </source>
</evidence>
<dbReference type="InterPro" id="IPR041698">
    <property type="entry name" value="Methyltransf_25"/>
</dbReference>
<organism evidence="7 8">
    <name type="scientific">Plectus sambesii</name>
    <dbReference type="NCBI Taxonomy" id="2011161"/>
    <lineage>
        <taxon>Eukaryota</taxon>
        <taxon>Metazoa</taxon>
        <taxon>Ecdysozoa</taxon>
        <taxon>Nematoda</taxon>
        <taxon>Chromadorea</taxon>
        <taxon>Plectida</taxon>
        <taxon>Plectina</taxon>
        <taxon>Plectoidea</taxon>
        <taxon>Plectidae</taxon>
        <taxon>Plectus</taxon>
    </lineage>
</organism>
<dbReference type="CDD" id="cd02440">
    <property type="entry name" value="AdoMet_MTases"/>
    <property type="match status" value="1"/>
</dbReference>
<dbReference type="PANTHER" id="PTHR44307">
    <property type="entry name" value="PHOSPHOETHANOLAMINE METHYLTRANSFERASE"/>
    <property type="match status" value="1"/>
</dbReference>
<comment type="pathway">
    <text evidence="2">Lipid metabolism.</text>
</comment>
<evidence type="ECO:0000313" key="8">
    <source>
        <dbReference type="WBParaSite" id="PSAMB.scaffold258size60660.g3848.t1"/>
    </source>
</evidence>
<dbReference type="Proteomes" id="UP000887566">
    <property type="component" value="Unplaced"/>
</dbReference>
<dbReference type="GO" id="GO:0000234">
    <property type="term" value="F:phosphoethanolamine N-methyltransferase activity"/>
    <property type="evidence" value="ECO:0007669"/>
    <property type="project" value="UniProtKB-EC"/>
</dbReference>
<feature type="domain" description="Methyltransferase" evidence="6">
    <location>
        <begin position="63"/>
        <end position="156"/>
    </location>
</feature>
<dbReference type="SUPFAM" id="SSF53335">
    <property type="entry name" value="S-adenosyl-L-methionine-dependent methyltransferases"/>
    <property type="match status" value="1"/>
</dbReference>